<comment type="caution">
    <text evidence="1">The sequence shown here is derived from an EMBL/GenBank/DDBJ whole genome shotgun (WGS) entry which is preliminary data.</text>
</comment>
<organism evidence="1 2">
    <name type="scientific">Candidozyma auris</name>
    <name type="common">Yeast</name>
    <name type="synonym">Candida auris</name>
    <dbReference type="NCBI Taxonomy" id="498019"/>
    <lineage>
        <taxon>Eukaryota</taxon>
        <taxon>Fungi</taxon>
        <taxon>Dikarya</taxon>
        <taxon>Ascomycota</taxon>
        <taxon>Saccharomycotina</taxon>
        <taxon>Pichiomycetes</taxon>
        <taxon>Metschnikowiaceae</taxon>
        <taxon>Candidozyma</taxon>
    </lineage>
</organism>
<accession>A0A0L0NSR5</accession>
<gene>
    <name evidence="1" type="ORF">QG37_06832</name>
</gene>
<evidence type="ECO:0000313" key="2">
    <source>
        <dbReference type="Proteomes" id="UP000037122"/>
    </source>
</evidence>
<dbReference type="AlphaFoldDB" id="A0A0L0NSR5"/>
<dbReference type="VEuPathDB" id="FungiDB:QG37_06832"/>
<reference evidence="2" key="1">
    <citation type="journal article" date="2015" name="BMC Genomics">
        <title>Draft genome of a commonly misdiagnosed multidrug resistant pathogen Candida auris.</title>
        <authorList>
            <person name="Chatterjee S."/>
            <person name="Alampalli S.V."/>
            <person name="Nageshan R.K."/>
            <person name="Chettiar S.T."/>
            <person name="Joshi S."/>
            <person name="Tatu U.S."/>
        </authorList>
    </citation>
    <scope>NUCLEOTIDE SEQUENCE [LARGE SCALE GENOMIC DNA]</scope>
    <source>
        <strain evidence="2">6684</strain>
    </source>
</reference>
<sequence length="52" mass="5783">MNLRCLAKQEMARIHCPFIDLGARSDQARWGKRELGCAGANAEIGKWLASHT</sequence>
<dbReference type="Proteomes" id="UP000037122">
    <property type="component" value="Unassembled WGS sequence"/>
</dbReference>
<evidence type="ECO:0000313" key="1">
    <source>
        <dbReference type="EMBL" id="KND96720.1"/>
    </source>
</evidence>
<protein>
    <submittedName>
        <fullName evidence="1">Uncharacterized protein</fullName>
    </submittedName>
</protein>
<proteinExistence type="predicted"/>
<name>A0A0L0NSR5_CANAR</name>
<dbReference type="EMBL" id="LGST01000050">
    <property type="protein sequence ID" value="KND96720.1"/>
    <property type="molecule type" value="Genomic_DNA"/>
</dbReference>